<feature type="domain" description="Helicase C-terminal" evidence="6">
    <location>
        <begin position="964"/>
        <end position="1157"/>
    </location>
</feature>
<evidence type="ECO:0000256" key="2">
    <source>
        <dbReference type="ARBA" id="ARBA00022801"/>
    </source>
</evidence>
<dbReference type="Gene3D" id="3.40.50.300">
    <property type="entry name" value="P-loop containing nucleotide triphosphate hydrolases"/>
    <property type="match status" value="2"/>
</dbReference>
<evidence type="ECO:0000259" key="6">
    <source>
        <dbReference type="PROSITE" id="PS51194"/>
    </source>
</evidence>
<evidence type="ECO:0000313" key="8">
    <source>
        <dbReference type="Proteomes" id="UP000291286"/>
    </source>
</evidence>
<feature type="domain" description="Helicase ATP-binding" evidence="5">
    <location>
        <begin position="62"/>
        <end position="362"/>
    </location>
</feature>
<organism evidence="7 8">
    <name type="scientific">Pseudoxanthomonas winnipegensis</name>
    <dbReference type="NCBI Taxonomy" id="2480810"/>
    <lineage>
        <taxon>Bacteria</taxon>
        <taxon>Pseudomonadati</taxon>
        <taxon>Pseudomonadota</taxon>
        <taxon>Gammaproteobacteria</taxon>
        <taxon>Lysobacterales</taxon>
        <taxon>Lysobacteraceae</taxon>
        <taxon>Pseudoxanthomonas</taxon>
    </lineage>
</organism>
<dbReference type="GO" id="GO:0003676">
    <property type="term" value="F:nucleic acid binding"/>
    <property type="evidence" value="ECO:0007669"/>
    <property type="project" value="InterPro"/>
</dbReference>
<dbReference type="GO" id="GO:0006289">
    <property type="term" value="P:nucleotide-excision repair"/>
    <property type="evidence" value="ECO:0007669"/>
    <property type="project" value="TreeGrafter"/>
</dbReference>
<evidence type="ECO:0000259" key="5">
    <source>
        <dbReference type="PROSITE" id="PS51193"/>
    </source>
</evidence>
<proteinExistence type="predicted"/>
<name>A0A4Q8LLC9_9GAMM</name>
<dbReference type="Proteomes" id="UP000291286">
    <property type="component" value="Unassembled WGS sequence"/>
</dbReference>
<dbReference type="InterPro" id="IPR014001">
    <property type="entry name" value="Helicase_ATP-bd"/>
</dbReference>
<dbReference type="SUPFAM" id="SSF52540">
    <property type="entry name" value="P-loop containing nucleoside triphosphate hydrolases"/>
    <property type="match status" value="2"/>
</dbReference>
<gene>
    <name evidence="7" type="ORF">EA661_05255</name>
</gene>
<dbReference type="GO" id="GO:0005524">
    <property type="term" value="F:ATP binding"/>
    <property type="evidence" value="ECO:0007669"/>
    <property type="project" value="UniProtKB-KW"/>
</dbReference>
<keyword evidence="7" id="KW-0347">Helicase</keyword>
<dbReference type="PANTHER" id="PTHR47957">
    <property type="entry name" value="ATP-DEPENDENT HELICASE HRQ1"/>
    <property type="match status" value="1"/>
</dbReference>
<dbReference type="InterPro" id="IPR014013">
    <property type="entry name" value="Helic_SF1/SF2_ATP-bd_DinG/Rad3"/>
</dbReference>
<sequence>MTTPSYSVHSVHKTLLDTLHQYLSAQYHIWDEWLISERDRIFEQPGNTFQEPRLEATPQYSQGSRYPDLKIPEPAKSILVCASSEGSTGIPKIAYTHQCKALEHFLAGKNLIVATGTGSGKTESFLMPILSSLAIEAKSRPQSWRKTGVRAILLYPMNALVNDQLGRLRRLFGNRTVSEKLQGANSRRATFGMYTSRSPYPGIRSNRKDKERIEDEIRKLYFEGMTDDYSSQLKAEGKWPAKDLASFLDSRLETSPTDSELLTRHEMQCVAPDILVTNYSMLEYMMLRPLEAPIFQQTAEWLQEDNQNELIIVLDEAHMYRGSGGAEVAYLLRRLRSRLNVAANRIRFILTSASLGSSEDAETEITNFAEKLTGGPSSSFKLVVGDLEKRSGGEPADALTQKTLSEFDFSAILSASMDVSRAQADIVALSKSLSILVADPSPSQEGLQQYAFRFLEKLPVALLVAERLSRSPLTLTECAELAFPYSEGRLAATEALLALMSFAKDYDKNRSFCPIRSHLFFRGLPGLFACTNIECGSRASSGSHVLGRLHANARLRCECGSRVYELLTHRSCGASFLRGYLSGADGDFLWHQPSNGTWTETQLVESQFYVVSEQEAATLSGGTMTWLHTLTGQLVSTAPSGKRSGEYLPLLRPNAETREQGRRVLSLKGDCPACGQRSSAEAPLAMDLATKGEAPFAHLIRAQVAAQPLTRSQTPQTPNGGRKTIVFSDGRQKAARLARDIPREIELDVFRQTIFVAAKLLLERKREPRLHKDLYVAFLKCLLVHDLRFFDGDDRSHIESDLRSFNRFYDGDLEAQLQDDSLSPPPSYWAILLKQLGTPFYSVSALTLGYVAPVARPIGLKIASEIDGVTPVDLEAISVVWIQRLLARFAFGRDIPDGVRNQASRYPIKRSFAADGFSRSQKALLESKGLNVDHIANCLASNLCDAKPDGSIYLRPAHISLRPALDDHWAQCARCKSVSPRLLFGRCPNCTDSAATLVDPNSTSYLRARKGFWRDPVARAVALGSPLMNIDVQEHSAQLSHKDASSPSPTTEVFERQFRDILRPGERAIDVLSCTTTMEVGIDIGSLISVSMRNVPPMRQNYQQRAGRAGRRGSSVSTVVTYAQSSAHDAHYFQNPNKILAGDPPKPVLDTSNARITDRHLLAQLLQDFFRPLATASATGDIYTALGDTWTFYNSDKSTGLEEFKSWVRTKPEGIDSLRRAEEWLPDGQIAASVADAMIQEIEARRPSSEEGLETSLIEFLFSKGLLPSYAFPTDLCALQIQEPTSKGGFRTVEKAQQGLSIALSEYAPGRLVVVNKKTYRIGTVASSGPDTEVDRAKVLFDQSKVHRSCTQCSYTAGFIASDDGEKQCPQCGSGTLRTMTVIRPEMVFPDGRKGLDEFEDQVFSRVTQAQLPLPEEDRRIETKPFGVRGGLAHLRKQRLVVVNEGDPESDEVGFRVCCKCGKVLSEGDHEGAHARDYYIRSAGKQLPPRCDGEFKSVFLGYAFTSDVLLLRVNLDSPLRFGILERRDRKPLEDALQTLCEALTLSMGRILDIDTKEVSAGYRLGNDGSTSFADIFIYDTLSGGAGYALQAGESFASIFAEARTLLSNCDCTTSCEKCLRHYSNRFFHADLDRSLGIDLANYVELGLAPEELSEDSQLAALHPLLEMVRLAGWTITNGPRGTSVTHNGRALRLAACPSLRACDPKVRLDGETLLTFTPYELARDLPSAFAELA</sequence>
<evidence type="ECO:0000256" key="1">
    <source>
        <dbReference type="ARBA" id="ARBA00022741"/>
    </source>
</evidence>
<dbReference type="InterPro" id="IPR011545">
    <property type="entry name" value="DEAD/DEAH_box_helicase_dom"/>
</dbReference>
<protein>
    <submittedName>
        <fullName evidence="7">DEAD/DEAH box helicase</fullName>
    </submittedName>
</protein>
<keyword evidence="3" id="KW-0067">ATP-binding</keyword>
<dbReference type="PROSITE" id="PS51192">
    <property type="entry name" value="HELICASE_ATP_BIND_1"/>
    <property type="match status" value="1"/>
</dbReference>
<dbReference type="PANTHER" id="PTHR47957:SF3">
    <property type="entry name" value="ATP-DEPENDENT HELICASE HRQ1"/>
    <property type="match status" value="1"/>
</dbReference>
<accession>A0A4Q8LLC9</accession>
<evidence type="ECO:0000256" key="3">
    <source>
        <dbReference type="ARBA" id="ARBA00022840"/>
    </source>
</evidence>
<feature type="domain" description="Helicase ATP-binding" evidence="4">
    <location>
        <begin position="102"/>
        <end position="373"/>
    </location>
</feature>
<dbReference type="PROSITE" id="PS51193">
    <property type="entry name" value="HELICASE_ATP_BIND_2"/>
    <property type="match status" value="1"/>
</dbReference>
<dbReference type="GO" id="GO:0043138">
    <property type="term" value="F:3'-5' DNA helicase activity"/>
    <property type="evidence" value="ECO:0007669"/>
    <property type="project" value="TreeGrafter"/>
</dbReference>
<dbReference type="RefSeq" id="WP_130516526.1">
    <property type="nucleotide sequence ID" value="NZ_SHMA01000004.1"/>
</dbReference>
<keyword evidence="2" id="KW-0378">Hydrolase</keyword>
<dbReference type="GO" id="GO:0036297">
    <property type="term" value="P:interstrand cross-link repair"/>
    <property type="evidence" value="ECO:0007669"/>
    <property type="project" value="TreeGrafter"/>
</dbReference>
<dbReference type="Pfam" id="PF09369">
    <property type="entry name" value="MZB"/>
    <property type="match status" value="1"/>
</dbReference>
<dbReference type="EMBL" id="SHMB01000002">
    <property type="protein sequence ID" value="TAA31002.1"/>
    <property type="molecule type" value="Genomic_DNA"/>
</dbReference>
<dbReference type="Pfam" id="PF00270">
    <property type="entry name" value="DEAD"/>
    <property type="match status" value="1"/>
</dbReference>
<dbReference type="InterPro" id="IPR027417">
    <property type="entry name" value="P-loop_NTPase"/>
</dbReference>
<dbReference type="PROSITE" id="PS51194">
    <property type="entry name" value="HELICASE_CTER"/>
    <property type="match status" value="1"/>
</dbReference>
<dbReference type="Pfam" id="PF00271">
    <property type="entry name" value="Helicase_C"/>
    <property type="match status" value="1"/>
</dbReference>
<dbReference type="GO" id="GO:0016787">
    <property type="term" value="F:hydrolase activity"/>
    <property type="evidence" value="ECO:0007669"/>
    <property type="project" value="UniProtKB-KW"/>
</dbReference>
<comment type="caution">
    <text evidence="7">The sequence shown here is derived from an EMBL/GenBank/DDBJ whole genome shotgun (WGS) entry which is preliminary data.</text>
</comment>
<keyword evidence="1" id="KW-0547">Nucleotide-binding</keyword>
<reference evidence="7 8" key="1">
    <citation type="submission" date="2019-02" db="EMBL/GenBank/DDBJ databases">
        <title>WGS of Pseudoxanthomonas species novum from clinical isolates.</title>
        <authorList>
            <person name="Bernier A.-M."/>
            <person name="Bernard K."/>
            <person name="Vachon A."/>
        </authorList>
    </citation>
    <scope>NUCLEOTIDE SEQUENCE [LARGE SCALE GENOMIC DNA]</scope>
    <source>
        <strain evidence="7 8">NML171202</strain>
    </source>
</reference>
<evidence type="ECO:0000313" key="7">
    <source>
        <dbReference type="EMBL" id="TAA31002.1"/>
    </source>
</evidence>
<dbReference type="InterPro" id="IPR018973">
    <property type="entry name" value="MZB"/>
</dbReference>
<dbReference type="SMART" id="SM00487">
    <property type="entry name" value="DEXDc"/>
    <property type="match status" value="1"/>
</dbReference>
<evidence type="ECO:0000259" key="4">
    <source>
        <dbReference type="PROSITE" id="PS51192"/>
    </source>
</evidence>
<dbReference type="InterPro" id="IPR001650">
    <property type="entry name" value="Helicase_C-like"/>
</dbReference>